<keyword evidence="4" id="KW-0050">Antiport</keyword>
<dbReference type="EMBL" id="MBTA01000025">
    <property type="protein sequence ID" value="RKD15043.1"/>
    <property type="molecule type" value="Genomic_DNA"/>
</dbReference>
<evidence type="ECO:0000256" key="1">
    <source>
        <dbReference type="ARBA" id="ARBA00004651"/>
    </source>
</evidence>
<dbReference type="RefSeq" id="WP_120181908.1">
    <property type="nucleotide sequence ID" value="NZ_MBTA01000025.1"/>
</dbReference>
<evidence type="ECO:0000256" key="4">
    <source>
        <dbReference type="ARBA" id="ARBA00022449"/>
    </source>
</evidence>
<feature type="transmembrane region" description="Helical" evidence="12">
    <location>
        <begin position="99"/>
        <end position="122"/>
    </location>
</feature>
<dbReference type="Gene3D" id="6.10.140.1330">
    <property type="match status" value="1"/>
</dbReference>
<feature type="transmembrane region" description="Helical" evidence="12">
    <location>
        <begin position="353"/>
        <end position="375"/>
    </location>
</feature>
<dbReference type="InterPro" id="IPR018422">
    <property type="entry name" value="Cation/H_exchanger_CPA1"/>
</dbReference>
<dbReference type="GO" id="GO:0051453">
    <property type="term" value="P:regulation of intracellular pH"/>
    <property type="evidence" value="ECO:0007669"/>
    <property type="project" value="TreeGrafter"/>
</dbReference>
<feature type="transmembrane region" description="Helical" evidence="12">
    <location>
        <begin position="200"/>
        <end position="221"/>
    </location>
</feature>
<dbReference type="GO" id="GO:0005886">
    <property type="term" value="C:plasma membrane"/>
    <property type="evidence" value="ECO:0007669"/>
    <property type="project" value="UniProtKB-SubCell"/>
</dbReference>
<feature type="transmembrane region" description="Helical" evidence="12">
    <location>
        <begin position="70"/>
        <end position="87"/>
    </location>
</feature>
<comment type="similarity">
    <text evidence="2">Belongs to the monovalent cation:proton antiporter 1 (CPA1) transporter (TC 2.A.36) family.</text>
</comment>
<dbReference type="GO" id="GO:0015385">
    <property type="term" value="F:sodium:proton antiporter activity"/>
    <property type="evidence" value="ECO:0007669"/>
    <property type="project" value="InterPro"/>
</dbReference>
<feature type="transmembrane region" description="Helical" evidence="12">
    <location>
        <begin position="287"/>
        <end position="310"/>
    </location>
</feature>
<reference evidence="14 15" key="1">
    <citation type="submission" date="2016-07" db="EMBL/GenBank/DDBJ databases">
        <title>Genome of Pelobium manganitolerans.</title>
        <authorList>
            <person name="Wu S."/>
            <person name="Wang G."/>
        </authorList>
    </citation>
    <scope>NUCLEOTIDE SEQUENCE [LARGE SCALE GENOMIC DNA]</scope>
    <source>
        <strain evidence="14 15">YS-25</strain>
    </source>
</reference>
<name>A0A419S4N7_9SPHI</name>
<evidence type="ECO:0000256" key="6">
    <source>
        <dbReference type="ARBA" id="ARBA00022692"/>
    </source>
</evidence>
<keyword evidence="3" id="KW-0813">Transport</keyword>
<feature type="domain" description="Cation/H+ exchanger transmembrane" evidence="13">
    <location>
        <begin position="13"/>
        <end position="406"/>
    </location>
</feature>
<proteinExistence type="inferred from homology"/>
<feature type="transmembrane region" description="Helical" evidence="12">
    <location>
        <begin position="128"/>
        <end position="150"/>
    </location>
</feature>
<keyword evidence="15" id="KW-1185">Reference proteome</keyword>
<evidence type="ECO:0000256" key="3">
    <source>
        <dbReference type="ARBA" id="ARBA00022448"/>
    </source>
</evidence>
<evidence type="ECO:0000313" key="14">
    <source>
        <dbReference type="EMBL" id="RKD15043.1"/>
    </source>
</evidence>
<keyword evidence="6 12" id="KW-0812">Transmembrane</keyword>
<evidence type="ECO:0000256" key="11">
    <source>
        <dbReference type="ARBA" id="ARBA00023201"/>
    </source>
</evidence>
<comment type="subcellular location">
    <subcellularLocation>
        <location evidence="1">Cell membrane</location>
        <topology evidence="1">Multi-pass membrane protein</topology>
    </subcellularLocation>
</comment>
<feature type="transmembrane region" description="Helical" evidence="12">
    <location>
        <begin position="6"/>
        <end position="24"/>
    </location>
</feature>
<organism evidence="14 15">
    <name type="scientific">Pelobium manganitolerans</name>
    <dbReference type="NCBI Taxonomy" id="1842495"/>
    <lineage>
        <taxon>Bacteria</taxon>
        <taxon>Pseudomonadati</taxon>
        <taxon>Bacteroidota</taxon>
        <taxon>Sphingobacteriia</taxon>
        <taxon>Sphingobacteriales</taxon>
        <taxon>Sphingobacteriaceae</taxon>
        <taxon>Pelobium</taxon>
    </lineage>
</organism>
<feature type="transmembrane region" description="Helical" evidence="12">
    <location>
        <begin position="381"/>
        <end position="401"/>
    </location>
</feature>
<dbReference type="Proteomes" id="UP000283433">
    <property type="component" value="Unassembled WGS sequence"/>
</dbReference>
<feature type="transmembrane region" description="Helical" evidence="12">
    <location>
        <begin position="31"/>
        <end position="50"/>
    </location>
</feature>
<keyword evidence="10 12" id="KW-0472">Membrane</keyword>
<evidence type="ECO:0000256" key="12">
    <source>
        <dbReference type="SAM" id="Phobius"/>
    </source>
</evidence>
<evidence type="ECO:0000256" key="2">
    <source>
        <dbReference type="ARBA" id="ARBA00007367"/>
    </source>
</evidence>
<protein>
    <submittedName>
        <fullName evidence="14">Sodium:proton antiporter</fullName>
    </submittedName>
</protein>
<dbReference type="PANTHER" id="PTHR10110">
    <property type="entry name" value="SODIUM/HYDROGEN EXCHANGER"/>
    <property type="match status" value="1"/>
</dbReference>
<evidence type="ECO:0000259" key="13">
    <source>
        <dbReference type="Pfam" id="PF00999"/>
    </source>
</evidence>
<accession>A0A419S4N7</accession>
<evidence type="ECO:0000313" key="15">
    <source>
        <dbReference type="Proteomes" id="UP000283433"/>
    </source>
</evidence>
<keyword evidence="9" id="KW-0406">Ion transport</keyword>
<dbReference type="InterPro" id="IPR006153">
    <property type="entry name" value="Cation/H_exchanger_TM"/>
</dbReference>
<gene>
    <name evidence="14" type="ORF">BCY91_05805</name>
</gene>
<dbReference type="AlphaFoldDB" id="A0A419S4N7"/>
<dbReference type="GO" id="GO:0098719">
    <property type="term" value="P:sodium ion import across plasma membrane"/>
    <property type="evidence" value="ECO:0007669"/>
    <property type="project" value="TreeGrafter"/>
</dbReference>
<keyword evidence="11" id="KW-0739">Sodium transport</keyword>
<evidence type="ECO:0000256" key="10">
    <source>
        <dbReference type="ARBA" id="ARBA00023136"/>
    </source>
</evidence>
<dbReference type="PANTHER" id="PTHR10110:SF195">
    <property type="entry name" value="NA(+)_H(+) ANTIPORTER NHAS2"/>
    <property type="match status" value="1"/>
</dbReference>
<evidence type="ECO:0000256" key="8">
    <source>
        <dbReference type="ARBA" id="ARBA00023053"/>
    </source>
</evidence>
<sequence length="410" mass="45197">MSLYHTFCLLIALSALFAFINSKYLRLPASVGLMLIAVVSSLALVVVGRLFPSVLGDATSLIQKFDFSELLLNCLLSFMLFASAININIEDLRKEKLPVIFFSTFSVVLSTFVVGTLAYFVLPLFHFSVPYLHCLLFGALISPTDPIAVLGILRDIKVPKSIETKISGESLFNDGVAVVIFVSIWRAAKSPHLPQFSDIALLFLKEAIGGLLLGFALGWIGYRLIRSINDYKVEVMITIAVVMGGYTLASLIGLSGPLAMGVAGIFLGNHAKKYAMSDKSTEYLYKFWELIDDILNAMLFVLIGLQLLLIKSIGDYLLISMVMVLIILCGRFISVFVPSFIIRFSEKFQRKTLLILTWGGLRGGVSIALALSLTYDLNKDLWVSVTYFVVAFSILVQGLTIERLTKGLKV</sequence>
<dbReference type="OrthoDB" id="9774146at2"/>
<keyword evidence="5" id="KW-1003">Cell membrane</keyword>
<evidence type="ECO:0000256" key="5">
    <source>
        <dbReference type="ARBA" id="ARBA00022475"/>
    </source>
</evidence>
<keyword evidence="7 12" id="KW-1133">Transmembrane helix</keyword>
<dbReference type="Pfam" id="PF00999">
    <property type="entry name" value="Na_H_Exchanger"/>
    <property type="match status" value="1"/>
</dbReference>
<comment type="caution">
    <text evidence="14">The sequence shown here is derived from an EMBL/GenBank/DDBJ whole genome shotgun (WGS) entry which is preliminary data.</text>
</comment>
<feature type="transmembrane region" description="Helical" evidence="12">
    <location>
        <begin position="316"/>
        <end position="341"/>
    </location>
</feature>
<dbReference type="GO" id="GO:0015386">
    <property type="term" value="F:potassium:proton antiporter activity"/>
    <property type="evidence" value="ECO:0007669"/>
    <property type="project" value="TreeGrafter"/>
</dbReference>
<feature type="transmembrane region" description="Helical" evidence="12">
    <location>
        <begin position="171"/>
        <end position="188"/>
    </location>
</feature>
<evidence type="ECO:0000256" key="9">
    <source>
        <dbReference type="ARBA" id="ARBA00023065"/>
    </source>
</evidence>
<evidence type="ECO:0000256" key="7">
    <source>
        <dbReference type="ARBA" id="ARBA00022989"/>
    </source>
</evidence>
<keyword evidence="8" id="KW-0915">Sodium</keyword>